<dbReference type="Pfam" id="PF06479">
    <property type="entry name" value="Ribonuc_2-5A"/>
    <property type="match status" value="1"/>
</dbReference>
<evidence type="ECO:0000256" key="5">
    <source>
        <dbReference type="ARBA" id="ARBA00022679"/>
    </source>
</evidence>
<protein>
    <recommendedName>
        <fullName evidence="2">non-specific serine/threonine protein kinase</fullName>
        <ecNumber evidence="2">2.7.11.1</ecNumber>
    </recommendedName>
</protein>
<evidence type="ECO:0000256" key="26">
    <source>
        <dbReference type="SAM" id="MobiDB-lite"/>
    </source>
</evidence>
<evidence type="ECO:0000256" key="16">
    <source>
        <dbReference type="ARBA" id="ARBA00023136"/>
    </source>
</evidence>
<keyword evidence="11" id="KW-0256">Endoplasmic reticulum</keyword>
<dbReference type="GO" id="GO:0002376">
    <property type="term" value="P:immune system process"/>
    <property type="evidence" value="ECO:0007669"/>
    <property type="project" value="UniProtKB-KW"/>
</dbReference>
<evidence type="ECO:0000313" key="30">
    <source>
        <dbReference type="EMBL" id="TXG51896.1"/>
    </source>
</evidence>
<keyword evidence="4" id="KW-0507">mRNA processing</keyword>
<evidence type="ECO:0000256" key="23">
    <source>
        <dbReference type="ARBA" id="ARBA00047899"/>
    </source>
</evidence>
<sequence length="899" mass="101614">MRLSIGFLLLFAPILHGLSSSSELSETSLSYPNPRVSKLFSSLLPPSPLPPPPQPSSKADLGVVVDLDGTISLVDSKLGEIRWSFSSGRPIYSSYQASINQNNDSEFYIDVGKDWELYWHSNRSGKVEKLPLSVEEYIRSTPYITEDGGVIVGAKNTTVFVVDAKSGTVVYTYGSVDSRSTVGFQSAEEKNVNSSKALVKSVSQNSKKVRQLVYVMRTDYELLYYSPNSEEALWNVKFAHIEAEFRCQGTENSLSRYPFELGNELTAENFGDDELPLQCQTKVPVYQLRYNNFIGKLGGFLYPPPAVNQYPPLMLDDKTLPLAPPDSQIGHMVALLESPRMLEGGSVHEINNPSTFAEITKASYVQSIIALFISLLSIIGVFFSRSKQSKLNKQVEELKVQAGMSKKKKSRRLGNNKNNAKSEKMQKSISHESKSGDPSGPPQFEGNDKKFLLTFNNVVDGRLDGRRIGKLVVSNKEIAKGSNGTVVLEGIYDGRPVAVKRLVQTHHDVALKEIQNLIASDQHPNIVRWYGVEFDQDFVYLSLERCTCSLSDLIYVFSGSFESQEMTKYRDSNLSDEFTIRLRAIMENNQSVELWKENGHPSAQLLKLMRDMVSGVCHLHELGIIHRDVKPHNVLIKTEKSLYAKLSDMGISKRLLGDMSSLTQNATGYGSSGWQAPEQLLHGRQTRAVDIFGLGCVLFFCLTGGRHPYGDNFERDVNIVNDRKDLFLVENIPEAVDLFSHLLDPNPDMRPRAQDVLYHPLFWTSEMRLSFLRDVSDRVELEDREGDSELLKALEGIAPLALNGKWDEKMEAAFINNIGRYRRYKYDSIRDLLRVIRNKSNHYRELPQDIQELLGTIPEGFYDYFSSRFPKLLMEVYNVVYRYCNEEEFLQKYIGSDPL</sequence>
<evidence type="ECO:0000256" key="11">
    <source>
        <dbReference type="ARBA" id="ARBA00022824"/>
    </source>
</evidence>
<dbReference type="GO" id="GO:0005524">
    <property type="term" value="F:ATP binding"/>
    <property type="evidence" value="ECO:0007669"/>
    <property type="project" value="UniProtKB-KW"/>
</dbReference>
<dbReference type="PROSITE" id="PS51392">
    <property type="entry name" value="KEN"/>
    <property type="match status" value="1"/>
</dbReference>
<evidence type="ECO:0000256" key="1">
    <source>
        <dbReference type="ARBA" id="ARBA00004115"/>
    </source>
</evidence>
<keyword evidence="18" id="KW-0804">Transcription</keyword>
<keyword evidence="12" id="KW-0067">ATP-binding</keyword>
<evidence type="ECO:0000256" key="13">
    <source>
        <dbReference type="ARBA" id="ARBA00022859"/>
    </source>
</evidence>
<dbReference type="PANTHER" id="PTHR13954:SF27">
    <property type="entry name" value="SERINE_THREONINE-PROTEIN KINASE_ENDORIBONUCLEASE IRE1B"/>
    <property type="match status" value="1"/>
</dbReference>
<keyword evidence="16" id="KW-0472">Membrane</keyword>
<dbReference type="GO" id="GO:0004521">
    <property type="term" value="F:RNA endonuclease activity"/>
    <property type="evidence" value="ECO:0007669"/>
    <property type="project" value="InterPro"/>
</dbReference>
<keyword evidence="14" id="KW-1133">Transmembrane helix</keyword>
<dbReference type="InterPro" id="IPR011009">
    <property type="entry name" value="Kinase-like_dom_sf"/>
</dbReference>
<evidence type="ECO:0000256" key="24">
    <source>
        <dbReference type="ARBA" id="ARBA00048679"/>
    </source>
</evidence>
<gene>
    <name evidence="30" type="ORF">EZV62_021065</name>
</gene>
<evidence type="ECO:0000256" key="18">
    <source>
        <dbReference type="ARBA" id="ARBA00023163"/>
    </source>
</evidence>
<dbReference type="SUPFAM" id="SSF50998">
    <property type="entry name" value="Quinoprotein alcohol dehydrogenase-like"/>
    <property type="match status" value="1"/>
</dbReference>
<comment type="subunit">
    <text evidence="25">Homodimer; disulfide-linked. Dimer formation is driven by hydrophobic interactions within the N-terminal luminal domains and stabilized by disulfide bridges.</text>
</comment>
<dbReference type="FunFam" id="2.130.10.10:FF:001716">
    <property type="entry name" value="Inositol requiring 1-1"/>
    <property type="match status" value="1"/>
</dbReference>
<keyword evidence="10" id="KW-0378">Hydrolase</keyword>
<dbReference type="Proteomes" id="UP000323000">
    <property type="component" value="Chromosome 10"/>
</dbReference>
<keyword evidence="19" id="KW-0325">Glycoprotein</keyword>
<dbReference type="GO" id="GO:0004674">
    <property type="term" value="F:protein serine/threonine kinase activity"/>
    <property type="evidence" value="ECO:0007669"/>
    <property type="project" value="UniProtKB-KW"/>
</dbReference>
<dbReference type="Gene3D" id="2.130.10.10">
    <property type="entry name" value="YVTN repeat-like/Quinoprotein amine dehydrogenase"/>
    <property type="match status" value="1"/>
</dbReference>
<dbReference type="SMART" id="SM00220">
    <property type="entry name" value="S_TKc"/>
    <property type="match status" value="1"/>
</dbReference>
<dbReference type="Pfam" id="PF00069">
    <property type="entry name" value="Pkinase"/>
    <property type="match status" value="1"/>
</dbReference>
<dbReference type="GO" id="GO:1990604">
    <property type="term" value="C:IRE1-TRAF2-ASK1 complex"/>
    <property type="evidence" value="ECO:0007669"/>
    <property type="project" value="TreeGrafter"/>
</dbReference>
<dbReference type="Gene3D" id="1.20.1440.180">
    <property type="entry name" value="KEN domain"/>
    <property type="match status" value="1"/>
</dbReference>
<dbReference type="InterPro" id="IPR008271">
    <property type="entry name" value="Ser/Thr_kinase_AS"/>
</dbReference>
<keyword evidence="31" id="KW-1185">Reference proteome</keyword>
<feature type="compositionally biased region" description="Basic residues" evidence="26">
    <location>
        <begin position="405"/>
        <end position="414"/>
    </location>
</feature>
<dbReference type="FunFam" id="1.10.510.10:FF:000463">
    <property type="entry name" value="Serine/threonine-protein kinase/endoribonuclease IRE1a"/>
    <property type="match status" value="1"/>
</dbReference>
<dbReference type="EC" id="2.7.11.1" evidence="2"/>
<feature type="chain" id="PRO_5022714276" description="non-specific serine/threonine protein kinase" evidence="27">
    <location>
        <begin position="18"/>
        <end position="899"/>
    </location>
</feature>
<evidence type="ECO:0000256" key="12">
    <source>
        <dbReference type="ARBA" id="ARBA00022840"/>
    </source>
</evidence>
<keyword evidence="22" id="KW-0511">Multifunctional enzyme</keyword>
<evidence type="ECO:0000256" key="21">
    <source>
        <dbReference type="ARBA" id="ARBA00023230"/>
    </source>
</evidence>
<feature type="domain" description="KEN" evidence="29">
    <location>
        <begin position="765"/>
        <end position="896"/>
    </location>
</feature>
<evidence type="ECO:0000256" key="15">
    <source>
        <dbReference type="ARBA" id="ARBA00023015"/>
    </source>
</evidence>
<keyword evidence="6" id="KW-0812">Transmembrane</keyword>
<proteinExistence type="predicted"/>
<dbReference type="PANTHER" id="PTHR13954">
    <property type="entry name" value="IRE1-RELATED"/>
    <property type="match status" value="1"/>
</dbReference>
<dbReference type="GO" id="GO:0042742">
    <property type="term" value="P:defense response to bacterium"/>
    <property type="evidence" value="ECO:0007669"/>
    <property type="project" value="UniProtKB-ARBA"/>
</dbReference>
<keyword evidence="5" id="KW-0808">Transferase</keyword>
<dbReference type="PROSITE" id="PS50011">
    <property type="entry name" value="PROTEIN_KINASE_DOM"/>
    <property type="match status" value="1"/>
</dbReference>
<evidence type="ECO:0000313" key="31">
    <source>
        <dbReference type="Proteomes" id="UP000323000"/>
    </source>
</evidence>
<keyword evidence="13" id="KW-0391">Immunity</keyword>
<dbReference type="InterPro" id="IPR015943">
    <property type="entry name" value="WD40/YVTN_repeat-like_dom_sf"/>
</dbReference>
<evidence type="ECO:0000256" key="7">
    <source>
        <dbReference type="ARBA" id="ARBA00022729"/>
    </source>
</evidence>
<dbReference type="GO" id="GO:0006397">
    <property type="term" value="P:mRNA processing"/>
    <property type="evidence" value="ECO:0007669"/>
    <property type="project" value="UniProtKB-KW"/>
</dbReference>
<keyword evidence="7 27" id="KW-0732">Signal</keyword>
<evidence type="ECO:0000259" key="29">
    <source>
        <dbReference type="PROSITE" id="PS51392"/>
    </source>
</evidence>
<name>A0A5C7H6Q6_9ROSI</name>
<feature type="domain" description="Protein kinase" evidence="28">
    <location>
        <begin position="472"/>
        <end position="762"/>
    </location>
</feature>
<dbReference type="SMART" id="SM00564">
    <property type="entry name" value="PQQ"/>
    <property type="match status" value="3"/>
</dbReference>
<dbReference type="GO" id="GO:0008380">
    <property type="term" value="P:RNA splicing"/>
    <property type="evidence" value="ECO:0007669"/>
    <property type="project" value="UniProtKB-KW"/>
</dbReference>
<dbReference type="AlphaFoldDB" id="A0A5C7H6Q6"/>
<dbReference type="InterPro" id="IPR045133">
    <property type="entry name" value="IRE1/2-like"/>
</dbReference>
<feature type="region of interest" description="Disordered" evidence="26">
    <location>
        <begin position="399"/>
        <end position="448"/>
    </location>
</feature>
<evidence type="ECO:0000256" key="4">
    <source>
        <dbReference type="ARBA" id="ARBA00022664"/>
    </source>
</evidence>
<dbReference type="OrthoDB" id="63989at2759"/>
<evidence type="ECO:0000256" key="6">
    <source>
        <dbReference type="ARBA" id="ARBA00022692"/>
    </source>
</evidence>
<dbReference type="FunFam" id="1.20.1440.180:FF:000002">
    <property type="entry name" value="Serine/threonine-protein kinase/endoribonuclease IRE1"/>
    <property type="match status" value="1"/>
</dbReference>
<reference evidence="31" key="1">
    <citation type="journal article" date="2019" name="Gigascience">
        <title>De novo genome assembly of the endangered Acer yangbiense, a plant species with extremely small populations endemic to Yunnan Province, China.</title>
        <authorList>
            <person name="Yang J."/>
            <person name="Wariss H.M."/>
            <person name="Tao L."/>
            <person name="Zhang R."/>
            <person name="Yun Q."/>
            <person name="Hollingsworth P."/>
            <person name="Dao Z."/>
            <person name="Luo G."/>
            <person name="Guo H."/>
            <person name="Ma Y."/>
            <person name="Sun W."/>
        </authorList>
    </citation>
    <scope>NUCLEOTIDE SEQUENCE [LARGE SCALE GENOMIC DNA]</scope>
    <source>
        <strain evidence="31">cv. Malutang</strain>
    </source>
</reference>
<dbReference type="InterPro" id="IPR011047">
    <property type="entry name" value="Quinoprotein_ADH-like_sf"/>
</dbReference>
<keyword evidence="9" id="KW-0418">Kinase</keyword>
<dbReference type="GO" id="GO:0051082">
    <property type="term" value="F:unfolded protein binding"/>
    <property type="evidence" value="ECO:0007669"/>
    <property type="project" value="TreeGrafter"/>
</dbReference>
<evidence type="ECO:0000259" key="28">
    <source>
        <dbReference type="PROSITE" id="PS50011"/>
    </source>
</evidence>
<evidence type="ECO:0000256" key="2">
    <source>
        <dbReference type="ARBA" id="ARBA00012513"/>
    </source>
</evidence>
<keyword evidence="3" id="KW-0723">Serine/threonine-protein kinase</keyword>
<dbReference type="InterPro" id="IPR038357">
    <property type="entry name" value="KEN_sf"/>
</dbReference>
<evidence type="ECO:0000256" key="19">
    <source>
        <dbReference type="ARBA" id="ARBA00023180"/>
    </source>
</evidence>
<evidence type="ECO:0000256" key="27">
    <source>
        <dbReference type="SAM" id="SignalP"/>
    </source>
</evidence>
<dbReference type="PROSITE" id="PS00108">
    <property type="entry name" value="PROTEIN_KINASE_ST"/>
    <property type="match status" value="1"/>
</dbReference>
<dbReference type="Gene3D" id="1.10.510.10">
    <property type="entry name" value="Transferase(Phosphotransferase) domain 1"/>
    <property type="match status" value="1"/>
</dbReference>
<keyword evidence="15" id="KW-0805">Transcription regulation</keyword>
<keyword evidence="17" id="KW-1015">Disulfide bond</keyword>
<dbReference type="GO" id="GO:0016787">
    <property type="term" value="F:hydrolase activity"/>
    <property type="evidence" value="ECO:0007669"/>
    <property type="project" value="UniProtKB-KW"/>
</dbReference>
<dbReference type="InterPro" id="IPR010513">
    <property type="entry name" value="KEN_dom"/>
</dbReference>
<evidence type="ECO:0000256" key="3">
    <source>
        <dbReference type="ARBA" id="ARBA00022527"/>
    </source>
</evidence>
<dbReference type="InterPro" id="IPR000719">
    <property type="entry name" value="Prot_kinase_dom"/>
</dbReference>
<feature type="signal peptide" evidence="27">
    <location>
        <begin position="1"/>
        <end position="17"/>
    </location>
</feature>
<dbReference type="EMBL" id="VAHF01000010">
    <property type="protein sequence ID" value="TXG51896.1"/>
    <property type="molecule type" value="Genomic_DNA"/>
</dbReference>
<comment type="catalytic activity">
    <reaction evidence="23">
        <text>L-threonyl-[protein] + ATP = O-phospho-L-threonyl-[protein] + ADP + H(+)</text>
        <dbReference type="Rhea" id="RHEA:46608"/>
        <dbReference type="Rhea" id="RHEA-COMP:11060"/>
        <dbReference type="Rhea" id="RHEA-COMP:11605"/>
        <dbReference type="ChEBI" id="CHEBI:15378"/>
        <dbReference type="ChEBI" id="CHEBI:30013"/>
        <dbReference type="ChEBI" id="CHEBI:30616"/>
        <dbReference type="ChEBI" id="CHEBI:61977"/>
        <dbReference type="ChEBI" id="CHEBI:456216"/>
        <dbReference type="EC" id="2.7.11.1"/>
    </reaction>
</comment>
<keyword evidence="20" id="KW-0508">mRNA splicing</keyword>
<dbReference type="InterPro" id="IPR018391">
    <property type="entry name" value="PQQ_b-propeller_rpt"/>
</dbReference>
<feature type="compositionally biased region" description="Basic and acidic residues" evidence="26">
    <location>
        <begin position="420"/>
        <end position="435"/>
    </location>
</feature>
<dbReference type="SUPFAM" id="SSF56112">
    <property type="entry name" value="Protein kinase-like (PK-like)"/>
    <property type="match status" value="1"/>
</dbReference>
<evidence type="ECO:0000256" key="10">
    <source>
        <dbReference type="ARBA" id="ARBA00022801"/>
    </source>
</evidence>
<dbReference type="FunFam" id="3.30.200.20:FF:000077">
    <property type="entry name" value="Putative Serine/threonine-protein kinase/endoribonuclease IRE1"/>
    <property type="match status" value="1"/>
</dbReference>
<evidence type="ECO:0000256" key="9">
    <source>
        <dbReference type="ARBA" id="ARBA00022777"/>
    </source>
</evidence>
<comment type="caution">
    <text evidence="30">The sequence shown here is derived from an EMBL/GenBank/DDBJ whole genome shotgun (WGS) entry which is preliminary data.</text>
</comment>
<evidence type="ECO:0000256" key="17">
    <source>
        <dbReference type="ARBA" id="ARBA00023157"/>
    </source>
</evidence>
<dbReference type="GO" id="GO:0009751">
    <property type="term" value="P:response to salicylic acid"/>
    <property type="evidence" value="ECO:0007669"/>
    <property type="project" value="UniProtKB-ARBA"/>
</dbReference>
<keyword evidence="21" id="KW-0834">Unfolded protein response</keyword>
<dbReference type="SMART" id="SM00580">
    <property type="entry name" value="PUG"/>
    <property type="match status" value="1"/>
</dbReference>
<dbReference type="CDD" id="cd10422">
    <property type="entry name" value="RNase_Ire1"/>
    <property type="match status" value="1"/>
</dbReference>
<dbReference type="Gene3D" id="3.30.200.20">
    <property type="entry name" value="Phosphorylase Kinase, domain 1"/>
    <property type="match status" value="1"/>
</dbReference>
<evidence type="ECO:0000256" key="25">
    <source>
        <dbReference type="ARBA" id="ARBA00065357"/>
    </source>
</evidence>
<keyword evidence="8" id="KW-0547">Nucleotide-binding</keyword>
<organism evidence="30 31">
    <name type="scientific">Acer yangbiense</name>
    <dbReference type="NCBI Taxonomy" id="1000413"/>
    <lineage>
        <taxon>Eukaryota</taxon>
        <taxon>Viridiplantae</taxon>
        <taxon>Streptophyta</taxon>
        <taxon>Embryophyta</taxon>
        <taxon>Tracheophyta</taxon>
        <taxon>Spermatophyta</taxon>
        <taxon>Magnoliopsida</taxon>
        <taxon>eudicotyledons</taxon>
        <taxon>Gunneridae</taxon>
        <taxon>Pentapetalae</taxon>
        <taxon>rosids</taxon>
        <taxon>malvids</taxon>
        <taxon>Sapindales</taxon>
        <taxon>Sapindaceae</taxon>
        <taxon>Hippocastanoideae</taxon>
        <taxon>Acereae</taxon>
        <taxon>Acer</taxon>
    </lineage>
</organism>
<comment type="catalytic activity">
    <reaction evidence="24">
        <text>L-seryl-[protein] + ATP = O-phospho-L-seryl-[protein] + ADP + H(+)</text>
        <dbReference type="Rhea" id="RHEA:17989"/>
        <dbReference type="Rhea" id="RHEA-COMP:9863"/>
        <dbReference type="Rhea" id="RHEA-COMP:11604"/>
        <dbReference type="ChEBI" id="CHEBI:15378"/>
        <dbReference type="ChEBI" id="CHEBI:29999"/>
        <dbReference type="ChEBI" id="CHEBI:30616"/>
        <dbReference type="ChEBI" id="CHEBI:83421"/>
        <dbReference type="ChEBI" id="CHEBI:456216"/>
        <dbReference type="EC" id="2.7.11.1"/>
    </reaction>
</comment>
<dbReference type="GO" id="GO:0036498">
    <property type="term" value="P:IRE1-mediated unfolded protein response"/>
    <property type="evidence" value="ECO:0007669"/>
    <property type="project" value="TreeGrafter"/>
</dbReference>
<evidence type="ECO:0000256" key="8">
    <source>
        <dbReference type="ARBA" id="ARBA00022741"/>
    </source>
</evidence>
<comment type="subcellular location">
    <subcellularLocation>
        <location evidence="1">Endoplasmic reticulum membrane</location>
        <topology evidence="1">Single-pass type I membrane protein</topology>
    </subcellularLocation>
</comment>
<evidence type="ECO:0000256" key="22">
    <source>
        <dbReference type="ARBA" id="ARBA00023268"/>
    </source>
</evidence>
<evidence type="ECO:0000256" key="20">
    <source>
        <dbReference type="ARBA" id="ARBA00023187"/>
    </source>
</evidence>
<evidence type="ECO:0000256" key="14">
    <source>
        <dbReference type="ARBA" id="ARBA00022989"/>
    </source>
</evidence>
<accession>A0A5C7H6Q6</accession>